<dbReference type="PANTHER" id="PTHR13136:SF11">
    <property type="entry name" value="TESTIS-EXPRESSED PROTEIN 30"/>
    <property type="match status" value="1"/>
</dbReference>
<dbReference type="Proteomes" id="UP001595722">
    <property type="component" value="Unassembled WGS sequence"/>
</dbReference>
<dbReference type="RefSeq" id="WP_376865511.1">
    <property type="nucleotide sequence ID" value="NZ_JBHRYB010000005.1"/>
</dbReference>
<reference evidence="3" key="1">
    <citation type="journal article" date="2019" name="Int. J. Syst. Evol. Microbiol.">
        <title>The Global Catalogue of Microorganisms (GCM) 10K type strain sequencing project: providing services to taxonomists for standard genome sequencing and annotation.</title>
        <authorList>
            <consortium name="The Broad Institute Genomics Platform"/>
            <consortium name="The Broad Institute Genome Sequencing Center for Infectious Disease"/>
            <person name="Wu L."/>
            <person name="Ma J."/>
        </authorList>
    </citation>
    <scope>NUCLEOTIDE SEQUENCE [LARGE SCALE GENOMIC DNA]</scope>
    <source>
        <strain evidence="3">KCTC 42424</strain>
    </source>
</reference>
<keyword evidence="2" id="KW-0378">Hydrolase</keyword>
<dbReference type="Gene3D" id="3.40.50.1820">
    <property type="entry name" value="alpha/beta hydrolase"/>
    <property type="match status" value="1"/>
</dbReference>
<dbReference type="Pfam" id="PF20408">
    <property type="entry name" value="Abhydrolase_11"/>
    <property type="match status" value="1"/>
</dbReference>
<dbReference type="PANTHER" id="PTHR13136">
    <property type="entry name" value="TESTIS DEVELOPMENT PROTEIN PRTD"/>
    <property type="match status" value="1"/>
</dbReference>
<feature type="domain" description="KANL3/Tex30 alpha/beta hydrolase-like" evidence="1">
    <location>
        <begin position="13"/>
        <end position="205"/>
    </location>
</feature>
<dbReference type="InterPro" id="IPR029058">
    <property type="entry name" value="AB_hydrolase_fold"/>
</dbReference>
<dbReference type="GO" id="GO:0016787">
    <property type="term" value="F:hydrolase activity"/>
    <property type="evidence" value="ECO:0007669"/>
    <property type="project" value="UniProtKB-KW"/>
</dbReference>
<gene>
    <name evidence="2" type="ORF">ACFOMG_06420</name>
</gene>
<evidence type="ECO:0000259" key="1">
    <source>
        <dbReference type="Pfam" id="PF20408"/>
    </source>
</evidence>
<sequence length="211" mass="22669">MLVLQDGPAAGPLIILAHGAGAGADSDFMQQLAAGLATHGCSVLRFEFPYMTKRREDGKKRPPDRAPILLQAFAEVVAQQQRPCVIAGKSMGGRMATLLACDDQLTAGIRQQIKGVAALGYPFHPPGKPELLRTAHLQDFGDPLFIAQGTRDAMGSREEVAGYPLGAAIQWLWLEDGNHDLKPRKASGYCHQDHINAAIKGLADFAFQCLA</sequence>
<organism evidence="2 3">
    <name type="scientific">Bacterioplanoides pacificum</name>
    <dbReference type="NCBI Taxonomy" id="1171596"/>
    <lineage>
        <taxon>Bacteria</taxon>
        <taxon>Pseudomonadati</taxon>
        <taxon>Pseudomonadota</taxon>
        <taxon>Gammaproteobacteria</taxon>
        <taxon>Oceanospirillales</taxon>
        <taxon>Oceanospirillaceae</taxon>
        <taxon>Bacterioplanoides</taxon>
    </lineage>
</organism>
<dbReference type="InterPro" id="IPR046879">
    <property type="entry name" value="KANL3/Tex30_Abhydrolase"/>
</dbReference>
<protein>
    <submittedName>
        <fullName evidence="2">Alpha/beta fold hydrolase</fullName>
    </submittedName>
</protein>
<dbReference type="SUPFAM" id="SSF53474">
    <property type="entry name" value="alpha/beta-Hydrolases"/>
    <property type="match status" value="1"/>
</dbReference>
<comment type="caution">
    <text evidence="2">The sequence shown here is derived from an EMBL/GenBank/DDBJ whole genome shotgun (WGS) entry which is preliminary data.</text>
</comment>
<dbReference type="InterPro" id="IPR026555">
    <property type="entry name" value="NSL3/Tex30"/>
</dbReference>
<proteinExistence type="predicted"/>
<evidence type="ECO:0000313" key="3">
    <source>
        <dbReference type="Proteomes" id="UP001595722"/>
    </source>
</evidence>
<evidence type="ECO:0000313" key="2">
    <source>
        <dbReference type="EMBL" id="MFC3679743.1"/>
    </source>
</evidence>
<keyword evidence="3" id="KW-1185">Reference proteome</keyword>
<name>A0ABV7VQE3_9GAMM</name>
<dbReference type="EMBL" id="JBHRYB010000005">
    <property type="protein sequence ID" value="MFC3679743.1"/>
    <property type="molecule type" value="Genomic_DNA"/>
</dbReference>
<accession>A0ABV7VQE3</accession>